<comment type="caution">
    <text evidence="1">The sequence shown here is derived from an EMBL/GenBank/DDBJ whole genome shotgun (WGS) entry which is preliminary data.</text>
</comment>
<keyword evidence="2" id="KW-1185">Reference proteome</keyword>
<name>A0A3D9VBG0_THECX</name>
<dbReference type="SUPFAM" id="SSF55486">
    <property type="entry name" value="Metalloproteases ('zincins'), catalytic domain"/>
    <property type="match status" value="1"/>
</dbReference>
<accession>A0A3D9VBG0</accession>
<dbReference type="Proteomes" id="UP000256485">
    <property type="component" value="Unassembled WGS sequence"/>
</dbReference>
<keyword evidence="1" id="KW-0645">Protease</keyword>
<dbReference type="RefSeq" id="WP_115852112.1">
    <property type="nucleotide sequence ID" value="NZ_QTUC01000001.1"/>
</dbReference>
<dbReference type="CDD" id="cd12954">
    <property type="entry name" value="MMP_TTHA0227_like_1"/>
    <property type="match status" value="1"/>
</dbReference>
<dbReference type="InterPro" id="IPR010428">
    <property type="entry name" value="Zincin_1"/>
</dbReference>
<dbReference type="Pfam" id="PF06262">
    <property type="entry name" value="Zincin_1"/>
    <property type="match status" value="1"/>
</dbReference>
<protein>
    <submittedName>
        <fullName evidence="1">Putative Zn-dependent protease with MMP-like domain</fullName>
    </submittedName>
</protein>
<dbReference type="InterPro" id="IPR038555">
    <property type="entry name" value="Zincin_1_sf"/>
</dbReference>
<dbReference type="EMBL" id="QTUC01000001">
    <property type="protein sequence ID" value="REF37520.1"/>
    <property type="molecule type" value="Genomic_DNA"/>
</dbReference>
<reference evidence="1 2" key="1">
    <citation type="submission" date="2018-08" db="EMBL/GenBank/DDBJ databases">
        <title>Sequencing the genomes of 1000 actinobacteria strains.</title>
        <authorList>
            <person name="Klenk H.-P."/>
        </authorList>
    </citation>
    <scope>NUCLEOTIDE SEQUENCE [LARGE SCALE GENOMIC DNA]</scope>
    <source>
        <strain evidence="1 2">DSM 22891</strain>
    </source>
</reference>
<proteinExistence type="predicted"/>
<keyword evidence="1" id="KW-0378">Hydrolase</keyword>
<dbReference type="GO" id="GO:0008233">
    <property type="term" value="F:peptidase activity"/>
    <property type="evidence" value="ECO:0007669"/>
    <property type="project" value="UniProtKB-KW"/>
</dbReference>
<dbReference type="GO" id="GO:0006508">
    <property type="term" value="P:proteolysis"/>
    <property type="evidence" value="ECO:0007669"/>
    <property type="project" value="UniProtKB-KW"/>
</dbReference>
<dbReference type="Gene3D" id="3.30.2010.20">
    <property type="match status" value="1"/>
</dbReference>
<dbReference type="AlphaFoldDB" id="A0A3D9VBG0"/>
<dbReference type="OrthoDB" id="4966605at2"/>
<organism evidence="1 2">
    <name type="scientific">Thermasporomyces composti</name>
    <dbReference type="NCBI Taxonomy" id="696763"/>
    <lineage>
        <taxon>Bacteria</taxon>
        <taxon>Bacillati</taxon>
        <taxon>Actinomycetota</taxon>
        <taxon>Actinomycetes</taxon>
        <taxon>Propionibacteriales</taxon>
        <taxon>Nocardioidaceae</taxon>
        <taxon>Thermasporomyces</taxon>
    </lineage>
</organism>
<evidence type="ECO:0000313" key="2">
    <source>
        <dbReference type="Proteomes" id="UP000256485"/>
    </source>
</evidence>
<gene>
    <name evidence="1" type="ORF">DFJ64_2964</name>
</gene>
<evidence type="ECO:0000313" key="1">
    <source>
        <dbReference type="EMBL" id="REF37520.1"/>
    </source>
</evidence>
<sequence length="129" mass="14386">MRGPLAVRGPLAPRGVPVARSRAERFDELVLDAVDQLERRFATELDRVEFAVEEVPDPRLAYPDDEVPLGTVIDARHGEPPRIVIYRRPIELRATNAGELSALVHDVVVEQVAELLGRTPEEIDPTYGE</sequence>